<reference evidence="2 3" key="1">
    <citation type="submission" date="2015-01" db="EMBL/GenBank/DDBJ databases">
        <title>Evolution of Trichinella species and genotypes.</title>
        <authorList>
            <person name="Korhonen P.K."/>
            <person name="Edoardo P."/>
            <person name="Giuseppe L.R."/>
            <person name="Gasser R.B."/>
        </authorList>
    </citation>
    <scope>NUCLEOTIDE SEQUENCE [LARGE SCALE GENOMIC DNA]</scope>
    <source>
        <strain evidence="2">ISS417</strain>
    </source>
</reference>
<dbReference type="InterPro" id="IPR040676">
    <property type="entry name" value="DUF5641"/>
</dbReference>
<dbReference type="Pfam" id="PF17921">
    <property type="entry name" value="Integrase_H2C2"/>
    <property type="match status" value="1"/>
</dbReference>
<feature type="domain" description="Integrase catalytic" evidence="1">
    <location>
        <begin position="67"/>
        <end position="253"/>
    </location>
</feature>
<evidence type="ECO:0000259" key="1">
    <source>
        <dbReference type="PROSITE" id="PS50994"/>
    </source>
</evidence>
<dbReference type="Proteomes" id="UP000055048">
    <property type="component" value="Unassembled WGS sequence"/>
</dbReference>
<dbReference type="PANTHER" id="PTHR47331:SF1">
    <property type="entry name" value="GAG-LIKE PROTEIN"/>
    <property type="match status" value="1"/>
</dbReference>
<dbReference type="Gene3D" id="1.10.340.70">
    <property type="match status" value="1"/>
</dbReference>
<dbReference type="InterPro" id="IPR012337">
    <property type="entry name" value="RNaseH-like_sf"/>
</dbReference>
<dbReference type="OrthoDB" id="8019190at2759"/>
<evidence type="ECO:0000313" key="2">
    <source>
        <dbReference type="EMBL" id="KRX32492.1"/>
    </source>
</evidence>
<dbReference type="PROSITE" id="PS50994">
    <property type="entry name" value="INTEGRASE"/>
    <property type="match status" value="1"/>
</dbReference>
<protein>
    <recommendedName>
        <fullName evidence="1">Integrase catalytic domain-containing protein</fullName>
    </recommendedName>
</protein>
<dbReference type="GO" id="GO:0003676">
    <property type="term" value="F:nucleic acid binding"/>
    <property type="evidence" value="ECO:0007669"/>
    <property type="project" value="InterPro"/>
</dbReference>
<accession>A0A0V0T0J4</accession>
<dbReference type="Pfam" id="PF18701">
    <property type="entry name" value="DUF5641"/>
    <property type="match status" value="1"/>
</dbReference>
<organism evidence="2 3">
    <name type="scientific">Trichinella murrelli</name>
    <dbReference type="NCBI Taxonomy" id="144512"/>
    <lineage>
        <taxon>Eukaryota</taxon>
        <taxon>Metazoa</taxon>
        <taxon>Ecdysozoa</taxon>
        <taxon>Nematoda</taxon>
        <taxon>Enoplea</taxon>
        <taxon>Dorylaimia</taxon>
        <taxon>Trichinellida</taxon>
        <taxon>Trichinellidae</taxon>
        <taxon>Trichinella</taxon>
    </lineage>
</organism>
<comment type="caution">
    <text evidence="2">The sequence shown here is derived from an EMBL/GenBank/DDBJ whole genome shotgun (WGS) entry which is preliminary data.</text>
</comment>
<evidence type="ECO:0000313" key="3">
    <source>
        <dbReference type="Proteomes" id="UP000055048"/>
    </source>
</evidence>
<sequence>MLLIKRVHGRSLHADTEQTLTDLRQRFWVLKGRSSVKRIVRQCRICKRQSARPYEPIMNDLPIDRVTVAAPFERIGIDFAGPVYIKMRNNHVKTYICLFTCMVTRAIHLELVTSMTTKQFLNAFHRFAARRGYPVLVQSDNFKTFKQADQELRDLFSENQWSEIRDALTVNRIKWKYITERAPWNGGYWERRVRTVKESLKKVLGNTRLEEDEFRTVLCEIEARINSRPLTFVGDDPDDPNPLTPFHFLIRREYRNVHEIPHGEDIDPPYGAPTTKELSRRWKYRRTLVDNMWKRWKNEYVVNLSQRKKWTKGKQEPHVGDILLVSEDDVPTHMWPMARVIEVYPGSDGVVRTVKVKTLKGTYHRSVRKLRLLEPAVDADGLRPSRGEYVTDSKK</sequence>
<gene>
    <name evidence="2" type="ORF">T05_3242</name>
</gene>
<dbReference type="AlphaFoldDB" id="A0A0V0T0J4"/>
<dbReference type="PANTHER" id="PTHR47331">
    <property type="entry name" value="PHD-TYPE DOMAIN-CONTAINING PROTEIN"/>
    <property type="match status" value="1"/>
</dbReference>
<dbReference type="EMBL" id="JYDJ01001178">
    <property type="protein sequence ID" value="KRX32492.1"/>
    <property type="molecule type" value="Genomic_DNA"/>
</dbReference>
<keyword evidence="3" id="KW-1185">Reference proteome</keyword>
<dbReference type="GO" id="GO:0015074">
    <property type="term" value="P:DNA integration"/>
    <property type="evidence" value="ECO:0007669"/>
    <property type="project" value="InterPro"/>
</dbReference>
<name>A0A0V0T0J4_9BILA</name>
<proteinExistence type="predicted"/>
<dbReference type="Gene3D" id="3.30.420.10">
    <property type="entry name" value="Ribonuclease H-like superfamily/Ribonuclease H"/>
    <property type="match status" value="1"/>
</dbReference>
<dbReference type="InterPro" id="IPR036397">
    <property type="entry name" value="RNaseH_sf"/>
</dbReference>
<dbReference type="InterPro" id="IPR041588">
    <property type="entry name" value="Integrase_H2C2"/>
</dbReference>
<dbReference type="SUPFAM" id="SSF53098">
    <property type="entry name" value="Ribonuclease H-like"/>
    <property type="match status" value="1"/>
</dbReference>
<dbReference type="InterPro" id="IPR001584">
    <property type="entry name" value="Integrase_cat-core"/>
</dbReference>
<dbReference type="STRING" id="144512.A0A0V0T0J4"/>